<dbReference type="SMART" id="SM00823">
    <property type="entry name" value="PKS_PP"/>
    <property type="match status" value="1"/>
</dbReference>
<evidence type="ECO:0000313" key="4">
    <source>
        <dbReference type="EMBL" id="RAQ95013.1"/>
    </source>
</evidence>
<dbReference type="PANTHER" id="PTHR44845:SF6">
    <property type="entry name" value="BETA-ALANINE-ACTIVATING ENZYME"/>
    <property type="match status" value="1"/>
</dbReference>
<keyword evidence="2" id="KW-0597">Phosphoprotein</keyword>
<dbReference type="GO" id="GO:0031177">
    <property type="term" value="F:phosphopantetheine binding"/>
    <property type="evidence" value="ECO:0007669"/>
    <property type="project" value="InterPro"/>
</dbReference>
<dbReference type="PANTHER" id="PTHR44845">
    <property type="entry name" value="CARRIER DOMAIN-CONTAINING PROTEIN"/>
    <property type="match status" value="1"/>
</dbReference>
<dbReference type="Gene3D" id="3.30.300.30">
    <property type="match status" value="1"/>
</dbReference>
<evidence type="ECO:0000256" key="1">
    <source>
        <dbReference type="ARBA" id="ARBA00022450"/>
    </source>
</evidence>
<evidence type="ECO:0000256" key="2">
    <source>
        <dbReference type="ARBA" id="ARBA00022553"/>
    </source>
</evidence>
<dbReference type="AlphaFoldDB" id="A0A328VH99"/>
<gene>
    <name evidence="4" type="ORF">A4R35_05660</name>
</gene>
<sequence length="140" mass="15899">MIPATFVKLEQMPTNEHGKIDRARLPKPEETYILREDAHIEREARTPVEARVAELVASLLKREHVDFDENFFRLGGNSLLGAQLMLRISEAFGVDLPLQVLFRSGSLRALAAEVDRLLLEKIESMSDEEAEEWLSRLGLS</sequence>
<dbReference type="Pfam" id="PF00550">
    <property type="entry name" value="PP-binding"/>
    <property type="match status" value="1"/>
</dbReference>
<name>A0A328VH99_9CHLR</name>
<organism evidence="4 5">
    <name type="scientific">Thermogemmatispora tikiterensis</name>
    <dbReference type="NCBI Taxonomy" id="1825093"/>
    <lineage>
        <taxon>Bacteria</taxon>
        <taxon>Bacillati</taxon>
        <taxon>Chloroflexota</taxon>
        <taxon>Ktedonobacteria</taxon>
        <taxon>Thermogemmatisporales</taxon>
        <taxon>Thermogemmatisporaceae</taxon>
        <taxon>Thermogemmatispora</taxon>
    </lineage>
</organism>
<dbReference type="Gene3D" id="1.10.1200.10">
    <property type="entry name" value="ACP-like"/>
    <property type="match status" value="1"/>
</dbReference>
<dbReference type="PROSITE" id="PS50075">
    <property type="entry name" value="CARRIER"/>
    <property type="match status" value="1"/>
</dbReference>
<comment type="caution">
    <text evidence="4">The sequence shown here is derived from an EMBL/GenBank/DDBJ whole genome shotgun (WGS) entry which is preliminary data.</text>
</comment>
<dbReference type="InterPro" id="IPR036736">
    <property type="entry name" value="ACP-like_sf"/>
</dbReference>
<dbReference type="InterPro" id="IPR045851">
    <property type="entry name" value="AMP-bd_C_sf"/>
</dbReference>
<proteinExistence type="predicted"/>
<dbReference type="InterPro" id="IPR020806">
    <property type="entry name" value="PKS_PP-bd"/>
</dbReference>
<dbReference type="Proteomes" id="UP000248706">
    <property type="component" value="Unassembled WGS sequence"/>
</dbReference>
<accession>A0A328VH99</accession>
<keyword evidence="5" id="KW-1185">Reference proteome</keyword>
<reference evidence="4 5" key="1">
    <citation type="submission" date="2016-08" db="EMBL/GenBank/DDBJ databases">
        <title>Analysis of Carbohydrate Active Enzymes in Thermogemmatispora T81 Reveals Carbohydrate Degradation Ability.</title>
        <authorList>
            <person name="Tomazini A."/>
            <person name="Lal S."/>
            <person name="Stott M."/>
            <person name="Henrissat B."/>
            <person name="Polikarpov I."/>
            <person name="Sparling R."/>
            <person name="Levin D.B."/>
        </authorList>
    </citation>
    <scope>NUCLEOTIDE SEQUENCE [LARGE SCALE GENOMIC DNA]</scope>
    <source>
        <strain evidence="4 5">T81</strain>
    </source>
</reference>
<dbReference type="SUPFAM" id="SSF47336">
    <property type="entry name" value="ACP-like"/>
    <property type="match status" value="1"/>
</dbReference>
<dbReference type="EMBL" id="MCIF01000002">
    <property type="protein sequence ID" value="RAQ95013.1"/>
    <property type="molecule type" value="Genomic_DNA"/>
</dbReference>
<evidence type="ECO:0000259" key="3">
    <source>
        <dbReference type="PROSITE" id="PS50075"/>
    </source>
</evidence>
<feature type="domain" description="Carrier" evidence="3">
    <location>
        <begin position="43"/>
        <end position="118"/>
    </location>
</feature>
<evidence type="ECO:0000313" key="5">
    <source>
        <dbReference type="Proteomes" id="UP000248706"/>
    </source>
</evidence>
<protein>
    <recommendedName>
        <fullName evidence="3">Carrier domain-containing protein</fullName>
    </recommendedName>
</protein>
<dbReference type="InterPro" id="IPR009081">
    <property type="entry name" value="PP-bd_ACP"/>
</dbReference>
<keyword evidence="1" id="KW-0596">Phosphopantetheine</keyword>
<dbReference type="SUPFAM" id="SSF56801">
    <property type="entry name" value="Acetyl-CoA synthetase-like"/>
    <property type="match status" value="1"/>
</dbReference>